<dbReference type="Proteomes" id="UP000823399">
    <property type="component" value="Unassembled WGS sequence"/>
</dbReference>
<comment type="caution">
    <text evidence="1">The sequence shown here is derived from an EMBL/GenBank/DDBJ whole genome shotgun (WGS) entry which is preliminary data.</text>
</comment>
<sequence>MSCNGAWKARAPKLNGVACSDQSSPLYEPRSIDEGRQLFLLCYALYGERFLSPELLRCISYEAQPQLLLCIRLSGEAVESQWYLLDRQPPIMLVMAPSMQKKPSAFAFPSPPVHSADSREPGLESSTNVPFARYSTRSVPLSREASDMAQLVLSLIQNVTSAIPLIRSDASGYWCTYTSLLCDYPSEAVPGEHLSFGGCAGKYLRFSFVRARQSTGVTSDVAQWQHPYVQIKT</sequence>
<keyword evidence="2" id="KW-1185">Reference proteome</keyword>
<dbReference type="AlphaFoldDB" id="A0A9P7F0S8"/>
<dbReference type="RefSeq" id="XP_041289014.1">
    <property type="nucleotide sequence ID" value="XM_041440622.1"/>
</dbReference>
<gene>
    <name evidence="1" type="ORF">F5147DRAFT_763118</name>
</gene>
<dbReference type="EMBL" id="JABBWM010000059">
    <property type="protein sequence ID" value="KAG2098911.1"/>
    <property type="molecule type" value="Genomic_DNA"/>
</dbReference>
<reference evidence="1" key="1">
    <citation type="journal article" date="2020" name="New Phytol.">
        <title>Comparative genomics reveals dynamic genome evolution in host specialist ectomycorrhizal fungi.</title>
        <authorList>
            <person name="Lofgren L.A."/>
            <person name="Nguyen N.H."/>
            <person name="Vilgalys R."/>
            <person name="Ruytinx J."/>
            <person name="Liao H.L."/>
            <person name="Branco S."/>
            <person name="Kuo A."/>
            <person name="LaButti K."/>
            <person name="Lipzen A."/>
            <person name="Andreopoulos W."/>
            <person name="Pangilinan J."/>
            <person name="Riley R."/>
            <person name="Hundley H."/>
            <person name="Na H."/>
            <person name="Barry K."/>
            <person name="Grigoriev I.V."/>
            <person name="Stajich J.E."/>
            <person name="Kennedy P.G."/>
        </authorList>
    </citation>
    <scope>NUCLEOTIDE SEQUENCE</scope>
    <source>
        <strain evidence="1">FC423</strain>
    </source>
</reference>
<accession>A0A9P7F0S8</accession>
<evidence type="ECO:0000313" key="2">
    <source>
        <dbReference type="Proteomes" id="UP000823399"/>
    </source>
</evidence>
<name>A0A9P7F0S8_9AGAM</name>
<proteinExistence type="predicted"/>
<protein>
    <submittedName>
        <fullName evidence="1">Uncharacterized protein</fullName>
    </submittedName>
</protein>
<dbReference type="OrthoDB" id="2691771at2759"/>
<organism evidence="1 2">
    <name type="scientific">Suillus discolor</name>
    <dbReference type="NCBI Taxonomy" id="1912936"/>
    <lineage>
        <taxon>Eukaryota</taxon>
        <taxon>Fungi</taxon>
        <taxon>Dikarya</taxon>
        <taxon>Basidiomycota</taxon>
        <taxon>Agaricomycotina</taxon>
        <taxon>Agaricomycetes</taxon>
        <taxon>Agaricomycetidae</taxon>
        <taxon>Boletales</taxon>
        <taxon>Suillineae</taxon>
        <taxon>Suillaceae</taxon>
        <taxon>Suillus</taxon>
    </lineage>
</organism>
<dbReference type="GeneID" id="64702881"/>
<evidence type="ECO:0000313" key="1">
    <source>
        <dbReference type="EMBL" id="KAG2098911.1"/>
    </source>
</evidence>